<organism evidence="2 3">
    <name type="scientific">Lipingzhangella rawalii</name>
    <dbReference type="NCBI Taxonomy" id="2055835"/>
    <lineage>
        <taxon>Bacteria</taxon>
        <taxon>Bacillati</taxon>
        <taxon>Actinomycetota</taxon>
        <taxon>Actinomycetes</taxon>
        <taxon>Streptosporangiales</taxon>
        <taxon>Nocardiopsidaceae</taxon>
        <taxon>Lipingzhangella</taxon>
    </lineage>
</organism>
<protein>
    <submittedName>
        <fullName evidence="2">DUF2397 family protein</fullName>
    </submittedName>
</protein>
<gene>
    <name evidence="2" type="ORF">RIF23_08310</name>
</gene>
<sequence>MGELANRLERPATSAWDQPAVPAGTSVGRPELLRLAAWFDAADADTAHVLFTTTFRLYPAQWLAGDPDDPGGSATNSQIEARQPPRSWWTPPPRESSPDDTEAIAMPPQTERTRDRLRAEAEAEAHWRRAAATEVRQVLREGTTPQDRSELTLSRQGRELLVELLGAALGGGAPDHAPRSAGDLEYDIRVHVVADPEATVVVRDPEGELTLNGVSLWAGAWDDEEPPSASDPAAAQRASGCAQSDARTDTVPFRHLVSTASTTPPTETSPTQSPSPTTLSHPGEGPEGAGPGEAEESATEAP</sequence>
<feature type="compositionally biased region" description="Acidic residues" evidence="1">
    <location>
        <begin position="293"/>
        <end position="302"/>
    </location>
</feature>
<dbReference type="Pfam" id="PF09660">
    <property type="entry name" value="DUF2397"/>
    <property type="match status" value="1"/>
</dbReference>
<dbReference type="Proteomes" id="UP001250214">
    <property type="component" value="Unassembled WGS sequence"/>
</dbReference>
<feature type="compositionally biased region" description="Basic and acidic residues" evidence="1">
    <location>
        <begin position="1"/>
        <end position="10"/>
    </location>
</feature>
<dbReference type="EMBL" id="JAVLVT010000003">
    <property type="protein sequence ID" value="MDS1270295.1"/>
    <property type="molecule type" value="Genomic_DNA"/>
</dbReference>
<reference evidence="3" key="1">
    <citation type="submission" date="2023-07" db="EMBL/GenBank/DDBJ databases">
        <title>Novel species in the genus Lipingzhangella isolated from Sambhar Salt Lake.</title>
        <authorList>
            <person name="Jiya N."/>
            <person name="Kajale S."/>
            <person name="Sharma A."/>
        </authorList>
    </citation>
    <scope>NUCLEOTIDE SEQUENCE [LARGE SCALE GENOMIC DNA]</scope>
    <source>
        <strain evidence="3">LS1_29</strain>
    </source>
</reference>
<evidence type="ECO:0000313" key="2">
    <source>
        <dbReference type="EMBL" id="MDS1270295.1"/>
    </source>
</evidence>
<feature type="region of interest" description="Disordered" evidence="1">
    <location>
        <begin position="66"/>
        <end position="113"/>
    </location>
</feature>
<name>A0ABU2H4R8_9ACTN</name>
<dbReference type="RefSeq" id="WP_310911819.1">
    <property type="nucleotide sequence ID" value="NZ_JAVLVT010000003.1"/>
</dbReference>
<comment type="caution">
    <text evidence="2">The sequence shown here is derived from an EMBL/GenBank/DDBJ whole genome shotgun (WGS) entry which is preliminary data.</text>
</comment>
<feature type="region of interest" description="Disordered" evidence="1">
    <location>
        <begin position="1"/>
        <end position="23"/>
    </location>
</feature>
<evidence type="ECO:0000256" key="1">
    <source>
        <dbReference type="SAM" id="MobiDB-lite"/>
    </source>
</evidence>
<proteinExistence type="predicted"/>
<dbReference type="InterPro" id="IPR013493">
    <property type="entry name" value="CHP02677"/>
</dbReference>
<feature type="region of interest" description="Disordered" evidence="1">
    <location>
        <begin position="220"/>
        <end position="302"/>
    </location>
</feature>
<keyword evidence="3" id="KW-1185">Reference proteome</keyword>
<evidence type="ECO:0000313" key="3">
    <source>
        <dbReference type="Proteomes" id="UP001250214"/>
    </source>
</evidence>
<accession>A0ABU2H4R8</accession>
<feature type="compositionally biased region" description="Low complexity" evidence="1">
    <location>
        <begin position="258"/>
        <end position="283"/>
    </location>
</feature>